<gene>
    <name evidence="2" type="ORF">EJ02DRAFT_431645</name>
</gene>
<feature type="compositionally biased region" description="Basic and acidic residues" evidence="1">
    <location>
        <begin position="46"/>
        <end position="62"/>
    </location>
</feature>
<reference evidence="2" key="1">
    <citation type="journal article" date="2020" name="Stud. Mycol.">
        <title>101 Dothideomycetes genomes: a test case for predicting lifestyles and emergence of pathogens.</title>
        <authorList>
            <person name="Haridas S."/>
            <person name="Albert R."/>
            <person name="Binder M."/>
            <person name="Bloem J."/>
            <person name="Labutti K."/>
            <person name="Salamov A."/>
            <person name="Andreopoulos B."/>
            <person name="Baker S."/>
            <person name="Barry K."/>
            <person name="Bills G."/>
            <person name="Bluhm B."/>
            <person name="Cannon C."/>
            <person name="Castanera R."/>
            <person name="Culley D."/>
            <person name="Daum C."/>
            <person name="Ezra D."/>
            <person name="Gonzalez J."/>
            <person name="Henrissat B."/>
            <person name="Kuo A."/>
            <person name="Liang C."/>
            <person name="Lipzen A."/>
            <person name="Lutzoni F."/>
            <person name="Magnuson J."/>
            <person name="Mondo S."/>
            <person name="Nolan M."/>
            <person name="Ohm R."/>
            <person name="Pangilinan J."/>
            <person name="Park H.-J."/>
            <person name="Ramirez L."/>
            <person name="Alfaro M."/>
            <person name="Sun H."/>
            <person name="Tritt A."/>
            <person name="Yoshinaga Y."/>
            <person name="Zwiers L.-H."/>
            <person name="Turgeon B."/>
            <person name="Goodwin S."/>
            <person name="Spatafora J."/>
            <person name="Crous P."/>
            <person name="Grigoriev I."/>
        </authorList>
    </citation>
    <scope>NUCLEOTIDE SEQUENCE</scope>
    <source>
        <strain evidence="2">CBS 161.51</strain>
    </source>
</reference>
<accession>A0A6A5SXX6</accession>
<evidence type="ECO:0000313" key="2">
    <source>
        <dbReference type="EMBL" id="KAF1945271.1"/>
    </source>
</evidence>
<evidence type="ECO:0000313" key="3">
    <source>
        <dbReference type="Proteomes" id="UP000800038"/>
    </source>
</evidence>
<feature type="region of interest" description="Disordered" evidence="1">
    <location>
        <begin position="1"/>
        <end position="70"/>
    </location>
</feature>
<sequence>MPKKHTPSYTTAKPSYVHPSLQSSRSPASSLAPSEPATVSQRIQQLRREQAPRATPEQRDELTSAVSSRTVPPDLRRILAIPEVNAPKPKANARTRRVVGAARPPPGPAAPTSWLQTSRHAPAYMRSKKKAGAEHGAVRFGTLARVTNEEFKRLPLPRSLVHQCLRTLALHWEELSEFEQHYLPSLPASLKEAILSYLTLYGERGGLSFKSLKILFQNEESAANAGWDETQFLDLTGLLNEHLTISDIGKCVKRSTAIGTLDLGALRITDATPSKAKQPVAKEIADSWEDEVEWNTGAAADDRAANVSVVMEAASDFSDAMQIPAARLQTPYFSNLSRLSLASPDRASWADLLRISSNLGKLTHLSLAYWPRPSMTPNAHTATMVSNHTRVALGGSHFYSDLDDDWHEATNILRRFSKDTYSLQWLDLEGCTWLKALTGQSGRSTSVRFPSTGDQDLEAWDAQAAIPGPDWNDAWRRVTYLNFFQGWIPSDNQSLQNMPAGIVPVLLLRWLRENKEREDVRWKLNPETGHAVAEWVNREKVARHVSSEIQAVRKRAGGAWCKADFGWSAS</sequence>
<feature type="region of interest" description="Disordered" evidence="1">
    <location>
        <begin position="89"/>
        <end position="114"/>
    </location>
</feature>
<dbReference type="Proteomes" id="UP000800038">
    <property type="component" value="Unassembled WGS sequence"/>
</dbReference>
<dbReference type="AlphaFoldDB" id="A0A6A5SXX6"/>
<name>A0A6A5SXX6_9PLEO</name>
<feature type="compositionally biased region" description="Low complexity" evidence="1">
    <location>
        <begin position="19"/>
        <end position="37"/>
    </location>
</feature>
<evidence type="ECO:0008006" key="4">
    <source>
        <dbReference type="Google" id="ProtNLM"/>
    </source>
</evidence>
<dbReference type="OrthoDB" id="193467at2759"/>
<protein>
    <recommendedName>
        <fullName evidence="4">Tafazzin</fullName>
    </recommendedName>
</protein>
<evidence type="ECO:0000256" key="1">
    <source>
        <dbReference type="SAM" id="MobiDB-lite"/>
    </source>
</evidence>
<proteinExistence type="predicted"/>
<dbReference type="EMBL" id="ML976010">
    <property type="protein sequence ID" value="KAF1945271.1"/>
    <property type="molecule type" value="Genomic_DNA"/>
</dbReference>
<organism evidence="2 3">
    <name type="scientific">Clathrospora elynae</name>
    <dbReference type="NCBI Taxonomy" id="706981"/>
    <lineage>
        <taxon>Eukaryota</taxon>
        <taxon>Fungi</taxon>
        <taxon>Dikarya</taxon>
        <taxon>Ascomycota</taxon>
        <taxon>Pezizomycotina</taxon>
        <taxon>Dothideomycetes</taxon>
        <taxon>Pleosporomycetidae</taxon>
        <taxon>Pleosporales</taxon>
        <taxon>Diademaceae</taxon>
        <taxon>Clathrospora</taxon>
    </lineage>
</organism>
<keyword evidence="3" id="KW-1185">Reference proteome</keyword>